<proteinExistence type="predicted"/>
<reference evidence="2 3" key="1">
    <citation type="submission" date="2015-07" db="EMBL/GenBank/DDBJ databases">
        <title>The genome of Pseudoloma neurophilia, a relevant intracellular parasite of the zebrafish.</title>
        <authorList>
            <person name="Ndikumana S."/>
            <person name="Pelin A."/>
            <person name="Sanders J."/>
            <person name="Corradi N."/>
        </authorList>
    </citation>
    <scope>NUCLEOTIDE SEQUENCE [LARGE SCALE GENOMIC DNA]</scope>
    <source>
        <strain evidence="2 3">MK1</strain>
    </source>
</reference>
<organism evidence="2 3">
    <name type="scientific">Pseudoloma neurophilia</name>
    <dbReference type="NCBI Taxonomy" id="146866"/>
    <lineage>
        <taxon>Eukaryota</taxon>
        <taxon>Fungi</taxon>
        <taxon>Fungi incertae sedis</taxon>
        <taxon>Microsporidia</taxon>
        <taxon>Pseudoloma</taxon>
    </lineage>
</organism>
<feature type="transmembrane region" description="Helical" evidence="1">
    <location>
        <begin position="71"/>
        <end position="91"/>
    </location>
</feature>
<evidence type="ECO:0000313" key="3">
    <source>
        <dbReference type="Proteomes" id="UP000051530"/>
    </source>
</evidence>
<keyword evidence="3" id="KW-1185">Reference proteome</keyword>
<keyword evidence="1" id="KW-0812">Transmembrane</keyword>
<evidence type="ECO:0000313" key="2">
    <source>
        <dbReference type="EMBL" id="KRH93631.1"/>
    </source>
</evidence>
<feature type="transmembrane region" description="Helical" evidence="1">
    <location>
        <begin position="44"/>
        <end position="64"/>
    </location>
</feature>
<protein>
    <submittedName>
        <fullName evidence="2">Uncharacterized protein</fullName>
    </submittedName>
</protein>
<comment type="caution">
    <text evidence="2">The sequence shown here is derived from an EMBL/GenBank/DDBJ whole genome shotgun (WGS) entry which is preliminary data.</text>
</comment>
<gene>
    <name evidence="2" type="ORF">M153_706000889</name>
</gene>
<dbReference type="EMBL" id="LGUB01000270">
    <property type="protein sequence ID" value="KRH93631.1"/>
    <property type="molecule type" value="Genomic_DNA"/>
</dbReference>
<dbReference type="VEuPathDB" id="MicrosporidiaDB:M153_706000889"/>
<accession>A0A0R0M2H1</accession>
<keyword evidence="1" id="KW-0472">Membrane</keyword>
<keyword evidence="1" id="KW-1133">Transmembrane helix</keyword>
<feature type="transmembrane region" description="Helical" evidence="1">
    <location>
        <begin position="12"/>
        <end position="32"/>
    </location>
</feature>
<name>A0A0R0M2H1_9MICR</name>
<evidence type="ECO:0000256" key="1">
    <source>
        <dbReference type="SAM" id="Phobius"/>
    </source>
</evidence>
<dbReference type="AlphaFoldDB" id="A0A0R0M2H1"/>
<dbReference type="Proteomes" id="UP000051530">
    <property type="component" value="Unassembled WGS sequence"/>
</dbReference>
<sequence>MAEESNKKDTILGMSFGGFSLIVISISLLIFRFLLTDLSVYWKWWYIGASILLAVIIFATSLFLKGKLSYGVNGLLFLLSMILLFLSWYFASYRIIVFADASEIENYIKTTLEPGKNDKFSIDPFFNKHDNLVVVCVGKQEDKNLQEKDDKNKLQTENIIKIWDDAVQKFKGADQNKATVFQWELNDVNVTSKESAKEFKTALGKIRFTSLFQCGLIKLKPSFGHSFEKGDGMSEEDFKKKFIDPYKKKNE</sequence>